<comment type="similarity">
    <text evidence="1">Belongs to the zinc-containing alcohol dehydrogenase family.</text>
</comment>
<organism evidence="4 5">
    <name type="scientific">Botrytis galanthina</name>
    <dbReference type="NCBI Taxonomy" id="278940"/>
    <lineage>
        <taxon>Eukaryota</taxon>
        <taxon>Fungi</taxon>
        <taxon>Dikarya</taxon>
        <taxon>Ascomycota</taxon>
        <taxon>Pezizomycotina</taxon>
        <taxon>Leotiomycetes</taxon>
        <taxon>Helotiales</taxon>
        <taxon>Sclerotiniaceae</taxon>
        <taxon>Botrytis</taxon>
    </lineage>
</organism>
<comment type="caution">
    <text evidence="4">The sequence shown here is derived from an EMBL/GenBank/DDBJ whole genome shotgun (WGS) entry which is preliminary data.</text>
</comment>
<dbReference type="SUPFAM" id="SSF51735">
    <property type="entry name" value="NAD(P)-binding Rossmann-fold domains"/>
    <property type="match status" value="1"/>
</dbReference>
<dbReference type="SUPFAM" id="SSF50129">
    <property type="entry name" value="GroES-like"/>
    <property type="match status" value="1"/>
</dbReference>
<dbReference type="OrthoDB" id="10257049at2759"/>
<dbReference type="Pfam" id="PF08240">
    <property type="entry name" value="ADH_N"/>
    <property type="match status" value="1"/>
</dbReference>
<sequence length="349" mass="36915">MSSITTNPQHLAAIIPEKGGPFELVHRPTPIPGPKELLIEVHSIACNPIDHYMRDHGLFCASYPAIPGSDISGIVVSAGQSVPAAAPKVGTRVTAFAPAVFTKGNPDYGAFQKKVIVPASSVCPLPDGISFNEGAIIPMAVQTAMAAWYSVGLARDTKFTPSDKKGALVWGGSSSVGGAGVQQAANMGYVVYATASPHNHEYVKKLGASKVFDYKDSAVVENIVKFAKEDGITIDLAYDAAGALQPILDILKATKGDNVADLASAIPLRPQPPTVEGINIKFVAAPTDDAERVEWSQWLYWTWLKEKLQTGEFVPSPSIKVVDGGLESANKALDELKEGVSGVKLVLEV</sequence>
<dbReference type="Gene3D" id="3.90.180.10">
    <property type="entry name" value="Medium-chain alcohol dehydrogenases, catalytic domain"/>
    <property type="match status" value="1"/>
</dbReference>
<dbReference type="InterPro" id="IPR020843">
    <property type="entry name" value="ER"/>
</dbReference>
<dbReference type="CDD" id="cd08249">
    <property type="entry name" value="enoyl_reductase_like"/>
    <property type="match status" value="1"/>
</dbReference>
<accession>A0A4S8RJX0</accession>
<dbReference type="EMBL" id="PQXL01000015">
    <property type="protein sequence ID" value="THV55059.1"/>
    <property type="molecule type" value="Genomic_DNA"/>
</dbReference>
<evidence type="ECO:0000256" key="1">
    <source>
        <dbReference type="ARBA" id="ARBA00008072"/>
    </source>
</evidence>
<dbReference type="PANTHER" id="PTHR45348">
    <property type="entry name" value="HYPOTHETICAL OXIDOREDUCTASE (EUROFUNG)"/>
    <property type="match status" value="1"/>
</dbReference>
<feature type="domain" description="Enoyl reductase (ER)" evidence="3">
    <location>
        <begin position="19"/>
        <end position="284"/>
    </location>
</feature>
<dbReference type="PANTHER" id="PTHR45348:SF2">
    <property type="entry name" value="ZINC-TYPE ALCOHOL DEHYDROGENASE-LIKE PROTEIN C2E1P3.01"/>
    <property type="match status" value="1"/>
</dbReference>
<dbReference type="InterPro" id="IPR047122">
    <property type="entry name" value="Trans-enoyl_RdTase-like"/>
</dbReference>
<gene>
    <name evidence="4" type="ORF">BGAL_0015g00450</name>
</gene>
<reference evidence="4 5" key="1">
    <citation type="submission" date="2017-12" db="EMBL/GenBank/DDBJ databases">
        <title>Comparative genomics of Botrytis spp.</title>
        <authorList>
            <person name="Valero-Jimenez C.A."/>
            <person name="Tapia P."/>
            <person name="Veloso J."/>
            <person name="Silva-Moreno E."/>
            <person name="Staats M."/>
            <person name="Valdes J.H."/>
            <person name="Van Kan J.A.L."/>
        </authorList>
    </citation>
    <scope>NUCLEOTIDE SEQUENCE [LARGE SCALE GENOMIC DNA]</scope>
    <source>
        <strain evidence="4 5">MUCL435</strain>
    </source>
</reference>
<dbReference type="GO" id="GO:0016651">
    <property type="term" value="F:oxidoreductase activity, acting on NAD(P)H"/>
    <property type="evidence" value="ECO:0007669"/>
    <property type="project" value="InterPro"/>
</dbReference>
<keyword evidence="2" id="KW-0560">Oxidoreductase</keyword>
<evidence type="ECO:0000313" key="4">
    <source>
        <dbReference type="EMBL" id="THV55059.1"/>
    </source>
</evidence>
<evidence type="ECO:0000259" key="3">
    <source>
        <dbReference type="SMART" id="SM00829"/>
    </source>
</evidence>
<dbReference type="SMART" id="SM00829">
    <property type="entry name" value="PKS_ER"/>
    <property type="match status" value="1"/>
</dbReference>
<dbReference type="InterPro" id="IPR013154">
    <property type="entry name" value="ADH-like_N"/>
</dbReference>
<evidence type="ECO:0000256" key="2">
    <source>
        <dbReference type="ARBA" id="ARBA00023002"/>
    </source>
</evidence>
<keyword evidence="5" id="KW-1185">Reference proteome</keyword>
<dbReference type="AlphaFoldDB" id="A0A4S8RJX0"/>
<proteinExistence type="inferred from homology"/>
<name>A0A4S8RJX0_9HELO</name>
<dbReference type="Gene3D" id="3.40.50.720">
    <property type="entry name" value="NAD(P)-binding Rossmann-like Domain"/>
    <property type="match status" value="1"/>
</dbReference>
<dbReference type="InterPro" id="IPR036291">
    <property type="entry name" value="NAD(P)-bd_dom_sf"/>
</dbReference>
<protein>
    <recommendedName>
        <fullName evidence="3">Enoyl reductase (ER) domain-containing protein</fullName>
    </recommendedName>
</protein>
<dbReference type="Proteomes" id="UP000308671">
    <property type="component" value="Unassembled WGS sequence"/>
</dbReference>
<dbReference type="InterPro" id="IPR011032">
    <property type="entry name" value="GroES-like_sf"/>
</dbReference>
<evidence type="ECO:0000313" key="5">
    <source>
        <dbReference type="Proteomes" id="UP000308671"/>
    </source>
</evidence>